<dbReference type="EMBL" id="LXPE01000031">
    <property type="protein sequence ID" value="OBA25959.1"/>
    <property type="molecule type" value="Genomic_DNA"/>
</dbReference>
<dbReference type="Pfam" id="PF10215">
    <property type="entry name" value="Ost4"/>
    <property type="match status" value="1"/>
</dbReference>
<evidence type="ECO:0000256" key="8">
    <source>
        <dbReference type="SAM" id="Phobius"/>
    </source>
</evidence>
<keyword evidence="5" id="KW-0735">Signal-anchor</keyword>
<evidence type="ECO:0000256" key="4">
    <source>
        <dbReference type="ARBA" id="ARBA00022824"/>
    </source>
</evidence>
<dbReference type="SUPFAM" id="SSF103464">
    <property type="entry name" value="Oligosaccharyltransferase subunit ost4p"/>
    <property type="match status" value="1"/>
</dbReference>
<dbReference type="OrthoDB" id="2124077at2759"/>
<evidence type="ECO:0000256" key="7">
    <source>
        <dbReference type="ARBA" id="ARBA00023136"/>
    </source>
</evidence>
<evidence type="ECO:0000256" key="5">
    <source>
        <dbReference type="ARBA" id="ARBA00022968"/>
    </source>
</evidence>
<reference evidence="10" key="1">
    <citation type="journal article" date="2016" name="Proc. Natl. Acad. Sci. U.S.A.">
        <title>Comparative genomics of biotechnologically important yeasts.</title>
        <authorList>
            <person name="Riley R."/>
            <person name="Haridas S."/>
            <person name="Wolfe K.H."/>
            <person name="Lopes M.R."/>
            <person name="Hittinger C.T."/>
            <person name="Goeker M."/>
            <person name="Salamov A.A."/>
            <person name="Wisecaver J.H."/>
            <person name="Long T.M."/>
            <person name="Calvey C.H."/>
            <person name="Aerts A.L."/>
            <person name="Barry K.W."/>
            <person name="Choi C."/>
            <person name="Clum A."/>
            <person name="Coughlan A.Y."/>
            <person name="Deshpande S."/>
            <person name="Douglass A.P."/>
            <person name="Hanson S.J."/>
            <person name="Klenk H.-P."/>
            <person name="LaButti K.M."/>
            <person name="Lapidus A."/>
            <person name="Lindquist E.A."/>
            <person name="Lipzen A.M."/>
            <person name="Meier-Kolthoff J.P."/>
            <person name="Ohm R.A."/>
            <person name="Otillar R.P."/>
            <person name="Pangilinan J.L."/>
            <person name="Peng Y."/>
            <person name="Rokas A."/>
            <person name="Rosa C.A."/>
            <person name="Scheuner C."/>
            <person name="Sibirny A.A."/>
            <person name="Slot J.C."/>
            <person name="Stielow J.B."/>
            <person name="Sun H."/>
            <person name="Kurtzman C.P."/>
            <person name="Blackwell M."/>
            <person name="Grigoriev I.V."/>
            <person name="Jeffries T.W."/>
        </authorList>
    </citation>
    <scope>NUCLEOTIDE SEQUENCE [LARGE SCALE GENOMIC DNA]</scope>
    <source>
        <strain evidence="10">NRRL Y-1626</strain>
    </source>
</reference>
<keyword evidence="10" id="KW-1185">Reference proteome</keyword>
<sequence>MISDDELYSLTLKFGICLFVLIIVYGFISVNFLEQKDGESVDEPECDELLEEVVLEEKQTKKGKK</sequence>
<dbReference type="Proteomes" id="UP000092321">
    <property type="component" value="Unassembled WGS sequence"/>
</dbReference>
<keyword evidence="6 8" id="KW-1133">Transmembrane helix</keyword>
<evidence type="ECO:0000313" key="10">
    <source>
        <dbReference type="Proteomes" id="UP000092321"/>
    </source>
</evidence>
<evidence type="ECO:0000256" key="3">
    <source>
        <dbReference type="ARBA" id="ARBA00022692"/>
    </source>
</evidence>
<evidence type="ECO:0000256" key="6">
    <source>
        <dbReference type="ARBA" id="ARBA00022989"/>
    </source>
</evidence>
<gene>
    <name evidence="9" type="ORF">HANVADRAFT_53530</name>
</gene>
<evidence type="ECO:0000256" key="1">
    <source>
        <dbReference type="ARBA" id="ARBA00004643"/>
    </source>
</evidence>
<comment type="similarity">
    <text evidence="2">Belongs to the OST4 family.</text>
</comment>
<dbReference type="InterPro" id="IPR018943">
    <property type="entry name" value="Oligosaccaryltransferase"/>
</dbReference>
<keyword evidence="3 8" id="KW-0812">Transmembrane</keyword>
<organism evidence="9 10">
    <name type="scientific">Hanseniaspora valbyensis NRRL Y-1626</name>
    <dbReference type="NCBI Taxonomy" id="766949"/>
    <lineage>
        <taxon>Eukaryota</taxon>
        <taxon>Fungi</taxon>
        <taxon>Dikarya</taxon>
        <taxon>Ascomycota</taxon>
        <taxon>Saccharomycotina</taxon>
        <taxon>Saccharomycetes</taxon>
        <taxon>Saccharomycodales</taxon>
        <taxon>Saccharomycodaceae</taxon>
        <taxon>Hanseniaspora</taxon>
    </lineage>
</organism>
<proteinExistence type="inferred from homology"/>
<name>A0A1B7TB37_9ASCO</name>
<evidence type="ECO:0000313" key="9">
    <source>
        <dbReference type="EMBL" id="OBA25959.1"/>
    </source>
</evidence>
<comment type="subcellular location">
    <subcellularLocation>
        <location evidence="1">Endoplasmic reticulum membrane</location>
        <topology evidence="1">Single-pass type III membrane protein</topology>
    </subcellularLocation>
</comment>
<accession>A0A1B7TB37</accession>
<dbReference type="GO" id="GO:0005789">
    <property type="term" value="C:endoplasmic reticulum membrane"/>
    <property type="evidence" value="ECO:0007669"/>
    <property type="project" value="UniProtKB-SubCell"/>
</dbReference>
<keyword evidence="4" id="KW-0256">Endoplasmic reticulum</keyword>
<keyword evidence="7 8" id="KW-0472">Membrane</keyword>
<dbReference type="AlphaFoldDB" id="A0A1B7TB37"/>
<protein>
    <submittedName>
        <fullName evidence="9">Uncharacterized protein</fullName>
    </submittedName>
</protein>
<evidence type="ECO:0000256" key="2">
    <source>
        <dbReference type="ARBA" id="ARBA00007685"/>
    </source>
</evidence>
<comment type="caution">
    <text evidence="9">The sequence shown here is derived from an EMBL/GenBank/DDBJ whole genome shotgun (WGS) entry which is preliminary data.</text>
</comment>
<feature type="transmembrane region" description="Helical" evidence="8">
    <location>
        <begin position="12"/>
        <end position="33"/>
    </location>
</feature>
<dbReference type="InterPro" id="IPR036330">
    <property type="entry name" value="Ost4p_sf"/>
</dbReference>